<organism evidence="3 4">
    <name type="scientific">Suillus placidus</name>
    <dbReference type="NCBI Taxonomy" id="48579"/>
    <lineage>
        <taxon>Eukaryota</taxon>
        <taxon>Fungi</taxon>
        <taxon>Dikarya</taxon>
        <taxon>Basidiomycota</taxon>
        <taxon>Agaricomycotina</taxon>
        <taxon>Agaricomycetes</taxon>
        <taxon>Agaricomycetidae</taxon>
        <taxon>Boletales</taxon>
        <taxon>Suillineae</taxon>
        <taxon>Suillaceae</taxon>
        <taxon>Suillus</taxon>
    </lineage>
</organism>
<evidence type="ECO:0000313" key="4">
    <source>
        <dbReference type="Proteomes" id="UP000714275"/>
    </source>
</evidence>
<reference evidence="3" key="1">
    <citation type="journal article" date="2020" name="New Phytol.">
        <title>Comparative genomics reveals dynamic genome evolution in host specialist ectomycorrhizal fungi.</title>
        <authorList>
            <person name="Lofgren L.A."/>
            <person name="Nguyen N.H."/>
            <person name="Vilgalys R."/>
            <person name="Ruytinx J."/>
            <person name="Liao H.L."/>
            <person name="Branco S."/>
            <person name="Kuo A."/>
            <person name="LaButti K."/>
            <person name="Lipzen A."/>
            <person name="Andreopoulos W."/>
            <person name="Pangilinan J."/>
            <person name="Riley R."/>
            <person name="Hundley H."/>
            <person name="Na H."/>
            <person name="Barry K."/>
            <person name="Grigoriev I.V."/>
            <person name="Stajich J.E."/>
            <person name="Kennedy P.G."/>
        </authorList>
    </citation>
    <scope>NUCLEOTIDE SEQUENCE</scope>
    <source>
        <strain evidence="3">DOB743</strain>
    </source>
</reference>
<dbReference type="AlphaFoldDB" id="A0A9P7D9G2"/>
<feature type="coiled-coil region" evidence="1">
    <location>
        <begin position="215"/>
        <end position="251"/>
    </location>
</feature>
<dbReference type="PANTHER" id="PTHR45786">
    <property type="entry name" value="DNA BINDING PROTEIN-LIKE"/>
    <property type="match status" value="1"/>
</dbReference>
<keyword evidence="1" id="KW-0175">Coiled coil</keyword>
<feature type="region of interest" description="Disordered" evidence="2">
    <location>
        <begin position="273"/>
        <end position="316"/>
    </location>
</feature>
<dbReference type="OrthoDB" id="2669322at2759"/>
<accession>A0A9P7D9G2</accession>
<dbReference type="EMBL" id="JABBWD010000002">
    <property type="protein sequence ID" value="KAG1783466.1"/>
    <property type="molecule type" value="Genomic_DNA"/>
</dbReference>
<evidence type="ECO:0000313" key="3">
    <source>
        <dbReference type="EMBL" id="KAG1783466.1"/>
    </source>
</evidence>
<dbReference type="PANTHER" id="PTHR45786:SF74">
    <property type="entry name" value="ATP-DEPENDENT DNA HELICASE"/>
    <property type="match status" value="1"/>
</dbReference>
<evidence type="ECO:0000256" key="1">
    <source>
        <dbReference type="SAM" id="Coils"/>
    </source>
</evidence>
<protein>
    <submittedName>
        <fullName evidence="3">Uncharacterized protein</fullName>
    </submittedName>
</protein>
<proteinExistence type="predicted"/>
<feature type="region of interest" description="Disordered" evidence="2">
    <location>
        <begin position="1"/>
        <end position="36"/>
    </location>
</feature>
<sequence length="501" mass="58180">MTSPARQNHHHATHNNEDIPPPAVPQPNFVPANIPQVGPIPQPFAWQPPPNFPHQPLLVGQYPGLPRNVIAHVQRAHALPPVDYNAHLNEQMNAAQNNRRHQRDVHRRQDRDEIRQQVQAELRAAGMQPPQQPHIPNEPIQPAPPVYGAIHYEGAVGPHNFDNPLRYFAPNPAPPVHAPPEPDYHQFNNQFQHHFQEEQLLENERIRQAEEAFHQQQLQQQFQQQEAECLNREARYALEQQQHEAERMIRQDQDALRLQQHEAERMIRQDQDALRLQQHQAEQINQHDQDVQRAGQQEEEHHCHQQQRVREQEERLQEALGEYDDPASQEMHDQDEERRLDRLQREAEDQHRIDHMPACNSLLSFTLLVLLMWSVPIAIQDTLHGQVSLPPFPPWPPELQQAYTNRTFISKIRQYNSALAFTSVGINIKDRALQGSGPNAFRIHGSLHHLMGSLIPPEGIQPSYAQLYIYDPEEATNIHATRPGNEGLDRRILRELHDMLY</sequence>
<gene>
    <name evidence="3" type="ORF">EV702DRAFT_1191888</name>
</gene>
<keyword evidence="4" id="KW-1185">Reference proteome</keyword>
<evidence type="ECO:0000256" key="2">
    <source>
        <dbReference type="SAM" id="MobiDB-lite"/>
    </source>
</evidence>
<comment type="caution">
    <text evidence="3">The sequence shown here is derived from an EMBL/GenBank/DDBJ whole genome shotgun (WGS) entry which is preliminary data.</text>
</comment>
<dbReference type="Proteomes" id="UP000714275">
    <property type="component" value="Unassembled WGS sequence"/>
</dbReference>
<name>A0A9P7D9G2_9AGAM</name>
<feature type="compositionally biased region" description="Basic and acidic residues" evidence="2">
    <location>
        <begin position="285"/>
        <end position="316"/>
    </location>
</feature>